<gene>
    <name evidence="2" type="ORF">NTEN_LOCUS3083</name>
</gene>
<sequence>MCPAVKESESGHRGWVTSRRATPPGVRNLPEEEAEEPPEGDQGCQPREAQWINNGIIGNKSVTGSSAGGWVIKLEKPIAAHLVKREDNDSWRKCIPGLRPFDRNDSWRGASTRANSRNRPL</sequence>
<evidence type="ECO:0000256" key="1">
    <source>
        <dbReference type="SAM" id="MobiDB-lite"/>
    </source>
</evidence>
<reference evidence="2 3" key="1">
    <citation type="submission" date="2020-02" db="EMBL/GenBank/DDBJ databases">
        <authorList>
            <person name="Ferguson B K."/>
        </authorList>
    </citation>
    <scope>NUCLEOTIDE SEQUENCE [LARGE SCALE GENOMIC DNA]</scope>
</reference>
<dbReference type="AlphaFoldDB" id="A0A6H5G292"/>
<keyword evidence="3" id="KW-1185">Reference proteome</keyword>
<protein>
    <submittedName>
        <fullName evidence="2">Uncharacterized protein</fullName>
    </submittedName>
</protein>
<proteinExistence type="predicted"/>
<evidence type="ECO:0000313" key="3">
    <source>
        <dbReference type="Proteomes" id="UP000479000"/>
    </source>
</evidence>
<feature type="region of interest" description="Disordered" evidence="1">
    <location>
        <begin position="99"/>
        <end position="121"/>
    </location>
</feature>
<dbReference type="Proteomes" id="UP000479000">
    <property type="component" value="Unassembled WGS sequence"/>
</dbReference>
<feature type="compositionally biased region" description="Basic and acidic residues" evidence="1">
    <location>
        <begin position="1"/>
        <end position="12"/>
    </location>
</feature>
<feature type="region of interest" description="Disordered" evidence="1">
    <location>
        <begin position="1"/>
        <end position="46"/>
    </location>
</feature>
<name>A0A6H5G292_9HEMI</name>
<organism evidence="2 3">
    <name type="scientific">Nesidiocoris tenuis</name>
    <dbReference type="NCBI Taxonomy" id="355587"/>
    <lineage>
        <taxon>Eukaryota</taxon>
        <taxon>Metazoa</taxon>
        <taxon>Ecdysozoa</taxon>
        <taxon>Arthropoda</taxon>
        <taxon>Hexapoda</taxon>
        <taxon>Insecta</taxon>
        <taxon>Pterygota</taxon>
        <taxon>Neoptera</taxon>
        <taxon>Paraneoptera</taxon>
        <taxon>Hemiptera</taxon>
        <taxon>Heteroptera</taxon>
        <taxon>Panheteroptera</taxon>
        <taxon>Cimicomorpha</taxon>
        <taxon>Miridae</taxon>
        <taxon>Dicyphina</taxon>
        <taxon>Nesidiocoris</taxon>
    </lineage>
</organism>
<feature type="compositionally biased region" description="Polar residues" evidence="1">
    <location>
        <begin position="112"/>
        <end position="121"/>
    </location>
</feature>
<evidence type="ECO:0000313" key="2">
    <source>
        <dbReference type="EMBL" id="CAA9996593.1"/>
    </source>
</evidence>
<accession>A0A6H5G292</accession>
<dbReference type="EMBL" id="CADCXU010004683">
    <property type="protein sequence ID" value="CAA9996593.1"/>
    <property type="molecule type" value="Genomic_DNA"/>
</dbReference>